<feature type="compositionally biased region" description="Low complexity" evidence="1">
    <location>
        <begin position="156"/>
        <end position="176"/>
    </location>
</feature>
<feature type="compositionally biased region" description="Low complexity" evidence="1">
    <location>
        <begin position="185"/>
        <end position="230"/>
    </location>
</feature>
<keyword evidence="4" id="KW-1185">Reference proteome</keyword>
<evidence type="ECO:0000313" key="3">
    <source>
        <dbReference type="EMBL" id="UYQ64127.1"/>
    </source>
</evidence>
<protein>
    <submittedName>
        <fullName evidence="3">Uncharacterized protein</fullName>
    </submittedName>
</protein>
<organism evidence="3 4">
    <name type="scientific">Streptomyces peucetius</name>
    <dbReference type="NCBI Taxonomy" id="1950"/>
    <lineage>
        <taxon>Bacteria</taxon>
        <taxon>Bacillati</taxon>
        <taxon>Actinomycetota</taxon>
        <taxon>Actinomycetes</taxon>
        <taxon>Kitasatosporales</taxon>
        <taxon>Streptomycetaceae</taxon>
        <taxon>Streptomyces</taxon>
    </lineage>
</organism>
<feature type="compositionally biased region" description="Low complexity" evidence="1">
    <location>
        <begin position="62"/>
        <end position="71"/>
    </location>
</feature>
<reference evidence="3" key="1">
    <citation type="submission" date="2022-10" db="EMBL/GenBank/DDBJ databases">
        <title>Cytochrome P450 Catalyzes Benzene Ring Formation in the Biosynthesis of Trialkyl-Substituted Aromatic Polyketides.</title>
        <authorList>
            <person name="Zhao E."/>
            <person name="Ge H."/>
        </authorList>
    </citation>
    <scope>NUCLEOTIDE SEQUENCE</scope>
    <source>
        <strain evidence="3">NA0869</strain>
    </source>
</reference>
<evidence type="ECO:0000256" key="2">
    <source>
        <dbReference type="SAM" id="Phobius"/>
    </source>
</evidence>
<feature type="compositionally biased region" description="Basic residues" evidence="1">
    <location>
        <begin position="72"/>
        <end position="85"/>
    </location>
</feature>
<feature type="region of interest" description="Disordered" evidence="1">
    <location>
        <begin position="57"/>
        <end position="85"/>
    </location>
</feature>
<sequence>MDYCSTCRRHLNGALVCPGCGAYAPDIAPSPVLSAGATTPAEEPYGIAEAPAVPPAGPPHSVPAGQNAQGRAARRRQLARWKKNKRRAAAGTAIALVGGALTVAALPSESGKDQAHAAAAPDTTVPDAAVSHRAAMSSTQQPLERASRAPQPPAPAATTPAVPRQRTATAPTAPASNPVRTVRTVSEVPQAPEAPVAQPTTTAPAAPAEQPPATSAPAADEPQAPPAQTASTSPTEVCLLVLCLG</sequence>
<dbReference type="EMBL" id="CP107567">
    <property type="protein sequence ID" value="UYQ64127.1"/>
    <property type="molecule type" value="Genomic_DNA"/>
</dbReference>
<gene>
    <name evidence="3" type="ORF">OGH68_23440</name>
</gene>
<dbReference type="Proteomes" id="UP001163878">
    <property type="component" value="Chromosome"/>
</dbReference>
<evidence type="ECO:0000313" key="4">
    <source>
        <dbReference type="Proteomes" id="UP001163878"/>
    </source>
</evidence>
<name>A0ABY6IE48_STRPE</name>
<keyword evidence="2" id="KW-0472">Membrane</keyword>
<dbReference type="RefSeq" id="WP_264246932.1">
    <property type="nucleotide sequence ID" value="NZ_CP107567.1"/>
</dbReference>
<feature type="transmembrane region" description="Helical" evidence="2">
    <location>
        <begin position="88"/>
        <end position="106"/>
    </location>
</feature>
<feature type="compositionally biased region" description="Low complexity" evidence="1">
    <location>
        <begin position="117"/>
        <end position="129"/>
    </location>
</feature>
<proteinExistence type="predicted"/>
<keyword evidence="2" id="KW-0812">Transmembrane</keyword>
<feature type="region of interest" description="Disordered" evidence="1">
    <location>
        <begin position="112"/>
        <end position="235"/>
    </location>
</feature>
<accession>A0ABY6IE48</accession>
<evidence type="ECO:0000256" key="1">
    <source>
        <dbReference type="SAM" id="MobiDB-lite"/>
    </source>
</evidence>
<keyword evidence="2" id="KW-1133">Transmembrane helix</keyword>